<comment type="caution">
    <text evidence="1">The sequence shown here is derived from an EMBL/GenBank/DDBJ whole genome shotgun (WGS) entry which is preliminary data.</text>
</comment>
<dbReference type="EMBL" id="JAYLVJ010000015">
    <property type="protein sequence ID" value="MEO1755042.1"/>
    <property type="molecule type" value="Genomic_DNA"/>
</dbReference>
<dbReference type="RefSeq" id="WP_146174469.1">
    <property type="nucleotide sequence ID" value="NZ_CP015958.1"/>
</dbReference>
<gene>
    <name evidence="1" type="ORF">VOI32_13990</name>
</gene>
<evidence type="ECO:0000313" key="2">
    <source>
        <dbReference type="Proteomes" id="UP001462961"/>
    </source>
</evidence>
<accession>A0ABV0DVQ0</accession>
<reference evidence="1 2" key="1">
    <citation type="submission" date="2024-01" db="EMBL/GenBank/DDBJ databases">
        <title>The diversity of rhizobia nodulating Mimosa spp. in eleven states of Brazil covering several biomes is determined by host plant, location, and edaphic factors.</title>
        <authorList>
            <person name="Rouws L."/>
            <person name="Barauna A."/>
            <person name="Beukes C."/>
            <person name="De Faria S.M."/>
            <person name="Gross E."/>
            <person name="Dos Reis Junior F.B."/>
            <person name="Simon M."/>
            <person name="Maluk M."/>
            <person name="Odee D.W."/>
            <person name="Kenicer G."/>
            <person name="Young J.P.W."/>
            <person name="Reis V.M."/>
            <person name="Zilli J."/>
            <person name="James E.K."/>
        </authorList>
    </citation>
    <scope>NUCLEOTIDE SEQUENCE [LARGE SCALE GENOMIC DNA]</scope>
    <source>
        <strain evidence="1 2">JHI1651</strain>
    </source>
</reference>
<proteinExistence type="predicted"/>
<dbReference type="Proteomes" id="UP001462961">
    <property type="component" value="Unassembled WGS sequence"/>
</dbReference>
<name>A0ABV0DVQ0_9BURK</name>
<evidence type="ECO:0000313" key="1">
    <source>
        <dbReference type="EMBL" id="MEO1755042.1"/>
    </source>
</evidence>
<sequence length="325" mass="36622">MIPDLIVDALSGTFRCHIDALLARHVQRHHADRWLIFSDYVLRQRDRHNDTFAFSIMPGGSHLPGLTEDIRRFSLRDLKDVREVSETMRHLLADPRIMTFCFLLPRKRTLSRNAASARQLIENTLTTIEGWRDRDAHGPVIDRMRKLLEKSKSQSFNVGLLDDIMLTTSFAAFLSVRVCMATTVERIGWFSDRDKITTAYNGIANDLFRVNVSAFCQRLMNGWRGPELAVSAPVEQGSAPWCDAQLRIPDHFAGVVSAWDLGTNQLPATAAKYLPVLTEAVADRSNVHLIKVTSSWKGENLHLDASRVVVSKDPLPPPVEGPFAR</sequence>
<protein>
    <submittedName>
        <fullName evidence="1">Uncharacterized protein</fullName>
    </submittedName>
</protein>
<organism evidence="1 2">
    <name type="scientific">Paraburkholderia caribensis</name>
    <dbReference type="NCBI Taxonomy" id="75105"/>
    <lineage>
        <taxon>Bacteria</taxon>
        <taxon>Pseudomonadati</taxon>
        <taxon>Pseudomonadota</taxon>
        <taxon>Betaproteobacteria</taxon>
        <taxon>Burkholderiales</taxon>
        <taxon>Burkholderiaceae</taxon>
        <taxon>Paraburkholderia</taxon>
    </lineage>
</organism>
<keyword evidence="2" id="KW-1185">Reference proteome</keyword>